<dbReference type="EMBL" id="AY053502">
    <property type="protein sequence ID" value="AAL02369.3"/>
    <property type="molecule type" value="mRNA"/>
</dbReference>
<dbReference type="InterPro" id="IPR004046">
    <property type="entry name" value="GST_C"/>
</dbReference>
<dbReference type="GO" id="GO:0004364">
    <property type="term" value="F:glutathione transferase activity"/>
    <property type="evidence" value="ECO:0007669"/>
    <property type="project" value="UniProtKB-EC"/>
</dbReference>
<dbReference type="Gene3D" id="1.20.1050.10">
    <property type="match status" value="1"/>
</dbReference>
<evidence type="ECO:0000313" key="2">
    <source>
        <dbReference type="EMBL" id="AAL02369.3"/>
    </source>
</evidence>
<reference evidence="2" key="1">
    <citation type="journal article" date="2001" name="FEMS Microbiol. Lett.">
        <title>Purification and characterization of a glutathione S-transferase from the fungus Cunninghamella elegans.</title>
        <authorList>
            <person name="Cha C.J."/>
            <person name="Coles B.F."/>
            <person name="Cerniglia C.E."/>
        </authorList>
    </citation>
    <scope>NUCLEOTIDE SEQUENCE</scope>
</reference>
<dbReference type="SUPFAM" id="SSF52833">
    <property type="entry name" value="Thioredoxin-like"/>
    <property type="match status" value="1"/>
</dbReference>
<dbReference type="InterPro" id="IPR036282">
    <property type="entry name" value="Glutathione-S-Trfase_C_sf"/>
</dbReference>
<dbReference type="GO" id="GO:0006749">
    <property type="term" value="P:glutathione metabolic process"/>
    <property type="evidence" value="ECO:0007669"/>
    <property type="project" value="TreeGrafter"/>
</dbReference>
<dbReference type="EC" id="2.5.1.18" evidence="2"/>
<protein>
    <submittedName>
        <fullName evidence="2">Class gamma glutathione S-transferase 2</fullName>
        <ecNumber evidence="2">2.5.1.18</ecNumber>
    </submittedName>
</protein>
<dbReference type="AlphaFoldDB" id="Q96UI6"/>
<sequence length="209" mass="24552">MALNNATLYYFDFSDFKPTVALGENLNLFLKDSGIDYEYIRVKGAEFKESDLRKKLLEQKYYSATLPAVEIDGKFYNKTAPTMRFLGKKLGKYVGKNDEENYFLDTAADLVRDYFQTWIKIIKETDEEKLKEHFENDTKKYLGIFNDIYGEHQGPYILGEEITYPDFLVYHLLDDDKALDHLADYPNLQQFVNTFTRRPNLVAYFTSLK</sequence>
<evidence type="ECO:0000259" key="1">
    <source>
        <dbReference type="PROSITE" id="PS50405"/>
    </source>
</evidence>
<feature type="domain" description="GST C-terminal" evidence="1">
    <location>
        <begin position="97"/>
        <end position="209"/>
    </location>
</feature>
<dbReference type="Gene3D" id="3.40.30.10">
    <property type="entry name" value="Glutaredoxin"/>
    <property type="match status" value="1"/>
</dbReference>
<organism evidence="2">
    <name type="scientific">Cunninghamella elegans</name>
    <dbReference type="NCBI Taxonomy" id="4853"/>
    <lineage>
        <taxon>Eukaryota</taxon>
        <taxon>Fungi</taxon>
        <taxon>Fungi incertae sedis</taxon>
        <taxon>Mucoromycota</taxon>
        <taxon>Mucoromycotina</taxon>
        <taxon>Mucoromycetes</taxon>
        <taxon>Mucorales</taxon>
        <taxon>Cunninghamellaceae</taxon>
        <taxon>Cunninghamella</taxon>
    </lineage>
</organism>
<gene>
    <name evidence="2" type="primary">GST2</name>
</gene>
<dbReference type="InterPro" id="IPR036249">
    <property type="entry name" value="Thioredoxin-like_sf"/>
</dbReference>
<dbReference type="PANTHER" id="PTHR11571">
    <property type="entry name" value="GLUTATHIONE S-TRANSFERASE"/>
    <property type="match status" value="1"/>
</dbReference>
<dbReference type="PROSITE" id="PS50405">
    <property type="entry name" value="GST_CTER"/>
    <property type="match status" value="1"/>
</dbReference>
<dbReference type="InterPro" id="IPR010987">
    <property type="entry name" value="Glutathione-S-Trfase_C-like"/>
</dbReference>
<proteinExistence type="evidence at transcript level"/>
<dbReference type="Pfam" id="PF14497">
    <property type="entry name" value="GST_C_3"/>
    <property type="match status" value="1"/>
</dbReference>
<dbReference type="SUPFAM" id="SSF47616">
    <property type="entry name" value="GST C-terminal domain-like"/>
    <property type="match status" value="1"/>
</dbReference>
<accession>Q96UI6</accession>
<keyword evidence="2" id="KW-0808">Transferase</keyword>
<reference evidence="2" key="2">
    <citation type="submission" date="2002-07" db="EMBL/GenBank/DDBJ databases">
        <authorList>
            <person name="Cha C.-J."/>
            <person name="Kim S.-J."/>
            <person name="Cerniglia C.E."/>
        </authorList>
    </citation>
    <scope>NUCLEOTIDE SEQUENCE</scope>
</reference>
<dbReference type="InterPro" id="IPR050213">
    <property type="entry name" value="GST_superfamily"/>
</dbReference>
<name>Q96UI6_CUNEL</name>
<dbReference type="PANTHER" id="PTHR11571:SF150">
    <property type="entry name" value="GLUTATHIONE S-TRANSFERASE"/>
    <property type="match status" value="1"/>
</dbReference>